<evidence type="ECO:0008006" key="5">
    <source>
        <dbReference type="Google" id="ProtNLM"/>
    </source>
</evidence>
<name>A0A243RY56_9ACTN</name>
<dbReference type="Pfam" id="PF10935">
    <property type="entry name" value="DUF2637"/>
    <property type="match status" value="1"/>
</dbReference>
<feature type="compositionally biased region" description="Polar residues" evidence="1">
    <location>
        <begin position="324"/>
        <end position="333"/>
    </location>
</feature>
<feature type="compositionally biased region" description="Basic and acidic residues" evidence="1">
    <location>
        <begin position="309"/>
        <end position="323"/>
    </location>
</feature>
<proteinExistence type="predicted"/>
<evidence type="ECO:0000313" key="3">
    <source>
        <dbReference type="EMBL" id="OUD00121.1"/>
    </source>
</evidence>
<gene>
    <name evidence="3" type="ORF">CA984_00345</name>
</gene>
<reference evidence="3 4" key="1">
    <citation type="submission" date="2017-05" db="EMBL/GenBank/DDBJ databases">
        <title>Biotechnological potential of actinobacteria isolated from South African environments.</title>
        <authorList>
            <person name="Le Roes-Hill M."/>
            <person name="Prins A."/>
            <person name="Durrell K.A."/>
        </authorList>
    </citation>
    <scope>NUCLEOTIDE SEQUENCE [LARGE SCALE GENOMIC DNA]</scope>
    <source>
        <strain evidence="3">M26</strain>
    </source>
</reference>
<feature type="transmembrane region" description="Helical" evidence="2">
    <location>
        <begin position="151"/>
        <end position="171"/>
    </location>
</feature>
<dbReference type="EMBL" id="NGFP01000001">
    <property type="protein sequence ID" value="OUD00121.1"/>
    <property type="molecule type" value="Genomic_DNA"/>
</dbReference>
<dbReference type="Proteomes" id="UP000194761">
    <property type="component" value="Unassembled WGS sequence"/>
</dbReference>
<feature type="transmembrane region" description="Helical" evidence="2">
    <location>
        <begin position="112"/>
        <end position="131"/>
    </location>
</feature>
<keyword evidence="2" id="KW-1133">Transmembrane helix</keyword>
<feature type="transmembrane region" description="Helical" evidence="2">
    <location>
        <begin position="210"/>
        <end position="230"/>
    </location>
</feature>
<keyword evidence="2" id="KW-0472">Membrane</keyword>
<dbReference type="InterPro" id="IPR021235">
    <property type="entry name" value="DUF2637"/>
</dbReference>
<dbReference type="AlphaFoldDB" id="A0A243RY56"/>
<accession>A0A243RY56</accession>
<feature type="transmembrane region" description="Helical" evidence="2">
    <location>
        <begin position="178"/>
        <end position="198"/>
    </location>
</feature>
<evidence type="ECO:0000313" key="4">
    <source>
        <dbReference type="Proteomes" id="UP000194761"/>
    </source>
</evidence>
<keyword evidence="4" id="KW-1185">Reference proteome</keyword>
<feature type="region of interest" description="Disordered" evidence="1">
    <location>
        <begin position="309"/>
        <end position="341"/>
    </location>
</feature>
<sequence>MSGIGAQRGGGAHTHLNEIGSYLAAHAHAGEAQQPPVQDPQQTISTALRAAVVRGQELGDRSTELLPASQQSDQPGSQAVRSASTPEIAEEVVLVEGAWVERTHRDRIGDRVILGFAVVVLLAAAGAAAYVSYHHFYGLAIALGERHDMAILYPAMSDGVIVMASLVMVYCSRRRLRVPVLAWVALALGGAVTLAANVAHGWSGGLGSRLISALAPLAFAGAYELLMWIVRNNRRPLGEVKAQEHVCQLMETVVEVERVVPVLPIDRHEAARLSYIDSLGEGKQRIGRRPLMRRWGLEQREAEEIIAEVEKERTQSADVERSEASNTKDQMSLNPMYEDGA</sequence>
<evidence type="ECO:0000256" key="2">
    <source>
        <dbReference type="SAM" id="Phobius"/>
    </source>
</evidence>
<protein>
    <recommendedName>
        <fullName evidence="5">DUF2637 domain-containing protein</fullName>
    </recommendedName>
</protein>
<comment type="caution">
    <text evidence="3">The sequence shown here is derived from an EMBL/GenBank/DDBJ whole genome shotgun (WGS) entry which is preliminary data.</text>
</comment>
<keyword evidence="2" id="KW-0812">Transmembrane</keyword>
<evidence type="ECO:0000256" key="1">
    <source>
        <dbReference type="SAM" id="MobiDB-lite"/>
    </source>
</evidence>
<organism evidence="3 4">
    <name type="scientific">Streptosporangium minutum</name>
    <dbReference type="NCBI Taxonomy" id="569862"/>
    <lineage>
        <taxon>Bacteria</taxon>
        <taxon>Bacillati</taxon>
        <taxon>Actinomycetota</taxon>
        <taxon>Actinomycetes</taxon>
        <taxon>Streptosporangiales</taxon>
        <taxon>Streptosporangiaceae</taxon>
        <taxon>Streptosporangium</taxon>
    </lineage>
</organism>